<proteinExistence type="predicted"/>
<reference evidence="2 3" key="1">
    <citation type="journal article" date="2024" name="Commun. Biol.">
        <title>Comparative genomic analysis of thermophilic fungi reveals convergent evolutionary adaptations and gene losses.</title>
        <authorList>
            <person name="Steindorff A.S."/>
            <person name="Aguilar-Pontes M.V."/>
            <person name="Robinson A.J."/>
            <person name="Andreopoulos B."/>
            <person name="LaButti K."/>
            <person name="Kuo A."/>
            <person name="Mondo S."/>
            <person name="Riley R."/>
            <person name="Otillar R."/>
            <person name="Haridas S."/>
            <person name="Lipzen A."/>
            <person name="Grimwood J."/>
            <person name="Schmutz J."/>
            <person name="Clum A."/>
            <person name="Reid I.D."/>
            <person name="Moisan M.C."/>
            <person name="Butler G."/>
            <person name="Nguyen T.T.M."/>
            <person name="Dewar K."/>
            <person name="Conant G."/>
            <person name="Drula E."/>
            <person name="Henrissat B."/>
            <person name="Hansel C."/>
            <person name="Singer S."/>
            <person name="Hutchinson M.I."/>
            <person name="de Vries R.P."/>
            <person name="Natvig D.O."/>
            <person name="Powell A.J."/>
            <person name="Tsang A."/>
            <person name="Grigoriev I.V."/>
        </authorList>
    </citation>
    <scope>NUCLEOTIDE SEQUENCE [LARGE SCALE GENOMIC DNA]</scope>
    <source>
        <strain evidence="2 3">CBS 494.80</strain>
    </source>
</reference>
<comment type="caution">
    <text evidence="2">The sequence shown here is derived from an EMBL/GenBank/DDBJ whole genome shotgun (WGS) entry which is preliminary data.</text>
</comment>
<feature type="region of interest" description="Disordered" evidence="1">
    <location>
        <begin position="193"/>
        <end position="216"/>
    </location>
</feature>
<gene>
    <name evidence="2" type="ORF">VTL71DRAFT_6410</name>
</gene>
<sequence length="441" mass="50759">MAAMDSADPLFSRIPKEVLLLIVKQTPGLPSFRNLEKASPTISSLFDEFGHEIIESIISTSLPAQIQSLIRTIVLLQSNKIHTHSLDDFTAAYLRRDGYCETSSNVPPEYAQCIRSGHPGLKGSLFVCVACKEAFPPIQIPPDSSSVILRSILNTACQIQNMTDTLLRSSLDRCLALNPRQLGERWRYIPLPNTGRKPQARPQGIPFKPESSDPFSWTERQRTSRHFWRVQLFFELKLKSRDLQWPDEELARLESLDAFAFWELSGLQRRLREQFGTIVDYLANTGHQHGTNTLGQMTIAQAPNQISLASPFTRKSWEIPFHIDRYALNQVNEAERIAGKAIGNPRRLDTPLRYTEPGNWRKFGFYIWDDERMKSLGFLFRMYTGDDGHSHRSFSIHDFFYRWESILSRDLIEANDRQRIAAFPEGRRSFDFPAKATWWAH</sequence>
<protein>
    <recommendedName>
        <fullName evidence="4">F-box domain-containing protein</fullName>
    </recommendedName>
</protein>
<dbReference type="Proteomes" id="UP001595075">
    <property type="component" value="Unassembled WGS sequence"/>
</dbReference>
<accession>A0ABR4BWV8</accession>
<organism evidence="2 3">
    <name type="scientific">Oculimacula yallundae</name>
    <dbReference type="NCBI Taxonomy" id="86028"/>
    <lineage>
        <taxon>Eukaryota</taxon>
        <taxon>Fungi</taxon>
        <taxon>Dikarya</taxon>
        <taxon>Ascomycota</taxon>
        <taxon>Pezizomycotina</taxon>
        <taxon>Leotiomycetes</taxon>
        <taxon>Helotiales</taxon>
        <taxon>Ploettnerulaceae</taxon>
        <taxon>Oculimacula</taxon>
    </lineage>
</organism>
<dbReference type="EMBL" id="JAZHXI010000017">
    <property type="protein sequence ID" value="KAL2062144.1"/>
    <property type="molecule type" value="Genomic_DNA"/>
</dbReference>
<evidence type="ECO:0000256" key="1">
    <source>
        <dbReference type="SAM" id="MobiDB-lite"/>
    </source>
</evidence>
<evidence type="ECO:0000313" key="3">
    <source>
        <dbReference type="Proteomes" id="UP001595075"/>
    </source>
</evidence>
<evidence type="ECO:0000313" key="2">
    <source>
        <dbReference type="EMBL" id="KAL2062144.1"/>
    </source>
</evidence>
<evidence type="ECO:0008006" key="4">
    <source>
        <dbReference type="Google" id="ProtNLM"/>
    </source>
</evidence>
<keyword evidence="3" id="KW-1185">Reference proteome</keyword>
<name>A0ABR4BWV8_9HELO</name>